<keyword evidence="4" id="KW-0456">Lyase</keyword>
<dbReference type="PROSITE" id="PS51891">
    <property type="entry name" value="CENP_V_GFA"/>
    <property type="match status" value="1"/>
</dbReference>
<dbReference type="RefSeq" id="WP_192015281.1">
    <property type="nucleotide sequence ID" value="NZ_JACYTP010000003.1"/>
</dbReference>
<name>A0ABR9BLH0_9GAMM</name>
<organism evidence="6 7">
    <name type="scientific">Photobacterium arenosum</name>
    <dbReference type="NCBI Taxonomy" id="2774143"/>
    <lineage>
        <taxon>Bacteria</taxon>
        <taxon>Pseudomonadati</taxon>
        <taxon>Pseudomonadota</taxon>
        <taxon>Gammaproteobacteria</taxon>
        <taxon>Vibrionales</taxon>
        <taxon>Vibrionaceae</taxon>
        <taxon>Photobacterium</taxon>
    </lineage>
</organism>
<gene>
    <name evidence="6" type="ORF">IFO68_07300</name>
</gene>
<reference evidence="6 7" key="1">
    <citation type="submission" date="2020-09" db="EMBL/GenBank/DDBJ databases">
        <title>Photobacterium sp. CAU 1568 isolated from sand of Sido Beach.</title>
        <authorList>
            <person name="Kim W."/>
        </authorList>
    </citation>
    <scope>NUCLEOTIDE SEQUENCE [LARGE SCALE GENOMIC DNA]</scope>
    <source>
        <strain evidence="6 7">CAU 1568</strain>
    </source>
</reference>
<keyword evidence="3" id="KW-0862">Zinc</keyword>
<comment type="caution">
    <text evidence="6">The sequence shown here is derived from an EMBL/GenBank/DDBJ whole genome shotgun (WGS) entry which is preliminary data.</text>
</comment>
<evidence type="ECO:0000256" key="1">
    <source>
        <dbReference type="ARBA" id="ARBA00005495"/>
    </source>
</evidence>
<dbReference type="PANTHER" id="PTHR33337:SF40">
    <property type="entry name" value="CENP-V_GFA DOMAIN-CONTAINING PROTEIN-RELATED"/>
    <property type="match status" value="1"/>
</dbReference>
<evidence type="ECO:0000313" key="6">
    <source>
        <dbReference type="EMBL" id="MBD8512495.1"/>
    </source>
</evidence>
<dbReference type="InterPro" id="IPR006913">
    <property type="entry name" value="CENP-V/GFA"/>
</dbReference>
<dbReference type="Pfam" id="PF04828">
    <property type="entry name" value="GFA"/>
    <property type="match status" value="1"/>
</dbReference>
<dbReference type="SUPFAM" id="SSF51316">
    <property type="entry name" value="Mss4-like"/>
    <property type="match status" value="1"/>
</dbReference>
<sequence length="141" mass="15875">MTTHLMSNQYHGSCQCGAVTFSIFGEIKAITHCHCSMCRKSHSAVYATYAATLKDNFSLKGEEHLTAFSSSPGVIRRFCKHCGASVQWLDSGKYSHEWVTFSLPLLDTPFTPSKQKHIYINDKLVWLAVCDEHKKYPKGRG</sequence>
<protein>
    <submittedName>
        <fullName evidence="6">GFA family protein</fullName>
    </submittedName>
</protein>
<dbReference type="EMBL" id="JACYTP010000003">
    <property type="protein sequence ID" value="MBD8512495.1"/>
    <property type="molecule type" value="Genomic_DNA"/>
</dbReference>
<keyword evidence="2" id="KW-0479">Metal-binding</keyword>
<evidence type="ECO:0000313" key="7">
    <source>
        <dbReference type="Proteomes" id="UP000649768"/>
    </source>
</evidence>
<evidence type="ECO:0000256" key="3">
    <source>
        <dbReference type="ARBA" id="ARBA00022833"/>
    </source>
</evidence>
<dbReference type="InterPro" id="IPR011057">
    <property type="entry name" value="Mss4-like_sf"/>
</dbReference>
<evidence type="ECO:0000256" key="4">
    <source>
        <dbReference type="ARBA" id="ARBA00023239"/>
    </source>
</evidence>
<keyword evidence="7" id="KW-1185">Reference proteome</keyword>
<comment type="similarity">
    <text evidence="1">Belongs to the Gfa family.</text>
</comment>
<accession>A0ABR9BLH0</accession>
<evidence type="ECO:0000256" key="2">
    <source>
        <dbReference type="ARBA" id="ARBA00022723"/>
    </source>
</evidence>
<dbReference type="Gene3D" id="3.90.1590.10">
    <property type="entry name" value="glutathione-dependent formaldehyde- activating enzyme (gfa)"/>
    <property type="match status" value="1"/>
</dbReference>
<feature type="domain" description="CENP-V/GFA" evidence="5">
    <location>
        <begin position="10"/>
        <end position="120"/>
    </location>
</feature>
<evidence type="ECO:0000259" key="5">
    <source>
        <dbReference type="PROSITE" id="PS51891"/>
    </source>
</evidence>
<proteinExistence type="inferred from homology"/>
<dbReference type="PANTHER" id="PTHR33337">
    <property type="entry name" value="GFA DOMAIN-CONTAINING PROTEIN"/>
    <property type="match status" value="1"/>
</dbReference>
<dbReference type="Proteomes" id="UP000649768">
    <property type="component" value="Unassembled WGS sequence"/>
</dbReference>